<comment type="caution">
    <text evidence="1">The sequence shown here is derived from an EMBL/GenBank/DDBJ whole genome shotgun (WGS) entry which is preliminary data.</text>
</comment>
<organism evidence="1 2">
    <name type="scientific">Lactobacillus colini</name>
    <dbReference type="NCBI Taxonomy" id="1819254"/>
    <lineage>
        <taxon>Bacteria</taxon>
        <taxon>Bacillati</taxon>
        <taxon>Bacillota</taxon>
        <taxon>Bacilli</taxon>
        <taxon>Lactobacillales</taxon>
        <taxon>Lactobacillaceae</taxon>
        <taxon>Lactobacillus</taxon>
    </lineage>
</organism>
<dbReference type="Pfam" id="PF05107">
    <property type="entry name" value="Cas_Cas7"/>
    <property type="match status" value="1"/>
</dbReference>
<gene>
    <name evidence="1" type="ORF">J2Z60_002185</name>
</gene>
<keyword evidence="2" id="KW-1185">Reference proteome</keyword>
<dbReference type="Proteomes" id="UP001519292">
    <property type="component" value="Unassembled WGS sequence"/>
</dbReference>
<accession>A0ABS4MI07</accession>
<name>A0ABS4MI07_9LACO</name>
<proteinExistence type="predicted"/>
<dbReference type="EMBL" id="JAGGLU010000025">
    <property type="protein sequence ID" value="MBP2058984.1"/>
    <property type="molecule type" value="Genomic_DNA"/>
</dbReference>
<evidence type="ECO:0000313" key="1">
    <source>
        <dbReference type="EMBL" id="MBP2058984.1"/>
    </source>
</evidence>
<sequence length="138" mass="15184">MGYNIFVQSADRTDDGFKSLKDRADSVTELKAASKAKDEDEYAKIACEKWIDVRGFGQVFAFKGDKLSVGVRGPVSIRIARSINPIVINEMQITKSVNSVSTGKGKSSDTMGMKYNIGYALYEFSGSINVQLAEKNRL</sequence>
<dbReference type="InterPro" id="IPR006482">
    <property type="entry name" value="Cas7_Csh2/Csh2"/>
</dbReference>
<reference evidence="1 2" key="1">
    <citation type="submission" date="2021-03" db="EMBL/GenBank/DDBJ databases">
        <title>Genomic Encyclopedia of Type Strains, Phase IV (KMG-IV): sequencing the most valuable type-strain genomes for metagenomic binning, comparative biology and taxonomic classification.</title>
        <authorList>
            <person name="Goeker M."/>
        </authorList>
    </citation>
    <scope>NUCLEOTIDE SEQUENCE [LARGE SCALE GENOMIC DNA]</scope>
    <source>
        <strain evidence="1 2">DSM 101872</strain>
    </source>
</reference>
<protein>
    <submittedName>
        <fullName evidence="1">Cas7 group CRISPR-associated protein Csh2</fullName>
    </submittedName>
</protein>
<evidence type="ECO:0000313" key="2">
    <source>
        <dbReference type="Proteomes" id="UP001519292"/>
    </source>
</evidence>